<protein>
    <submittedName>
        <fullName evidence="1">Uncharacterized protein</fullName>
    </submittedName>
</protein>
<sequence>MKSYKNNFIENYDDDDIDLMDPFGSQNINEENNFSNPFYLDINASKFKFTKIKDLQQEHNEVYILCLSDDFENSSKNMKRINIFFEIDSDESELKAQSKLVTLVKCPKEILYLANIRQGLIQVNKNILEYFNHEVYNLNDKELVYLMLETREKNIKMWLKSHNPSKYYFDKFVKKKYSQVIINLMIESLISAY</sequence>
<organism evidence="1 2">
    <name type="scientific">Moumouvirus goulette</name>
    <dbReference type="NCBI Taxonomy" id="1247379"/>
    <lineage>
        <taxon>Viruses</taxon>
        <taxon>Varidnaviria</taxon>
        <taxon>Bamfordvirae</taxon>
        <taxon>Nucleocytoviricota</taxon>
        <taxon>Megaviricetes</taxon>
        <taxon>Imitervirales</taxon>
        <taxon>Mimiviridae</taxon>
        <taxon>Megamimivirinae</taxon>
        <taxon>Moumouvirus</taxon>
        <taxon>Moumouvirus goulettemassiliense</taxon>
    </lineage>
</organism>
<evidence type="ECO:0000313" key="2">
    <source>
        <dbReference type="Proteomes" id="UP000241071"/>
    </source>
</evidence>
<evidence type="ECO:0000313" key="1">
    <source>
        <dbReference type="EMBL" id="AGF85251.1"/>
    </source>
</evidence>
<dbReference type="EMBL" id="KC008572">
    <property type="protein sequence ID" value="AGF85251.1"/>
    <property type="molecule type" value="Genomic_DNA"/>
</dbReference>
<proteinExistence type="predicted"/>
<accession>M1PMP9</accession>
<reference evidence="1 2" key="1">
    <citation type="submission" date="2012-10" db="EMBL/GenBank/DDBJ databases">
        <title>Complete genome sequence of Moumouvirus goulette.</title>
        <authorList>
            <person name="Fournous G."/>
            <person name="Bougalmi M."/>
            <person name="Colson P."/>
        </authorList>
    </citation>
    <scope>NUCLEOTIDE SEQUENCE [LARGE SCALE GENOMIC DNA]</scope>
</reference>
<keyword evidence="2" id="KW-1185">Reference proteome</keyword>
<name>M1PMP9_9VIRU</name>
<dbReference type="Proteomes" id="UP000241071">
    <property type="component" value="Segment"/>
</dbReference>
<gene>
    <name evidence="1" type="ORF">glt_00442</name>
</gene>